<comment type="caution">
    <text evidence="1">The sequence shown here is derived from an EMBL/GenBank/DDBJ whole genome shotgun (WGS) entry which is preliminary data.</text>
</comment>
<accession>A0A7V2B1I1</accession>
<organism evidence="1">
    <name type="scientific">Rhodothermus marinus</name>
    <name type="common">Rhodothermus obamensis</name>
    <dbReference type="NCBI Taxonomy" id="29549"/>
    <lineage>
        <taxon>Bacteria</taxon>
        <taxon>Pseudomonadati</taxon>
        <taxon>Rhodothermota</taxon>
        <taxon>Rhodothermia</taxon>
        <taxon>Rhodothermales</taxon>
        <taxon>Rhodothermaceae</taxon>
        <taxon>Rhodothermus</taxon>
    </lineage>
</organism>
<reference evidence="1" key="1">
    <citation type="journal article" date="2020" name="mSystems">
        <title>Genome- and Community-Level Interaction Insights into Carbon Utilization and Element Cycling Functions of Hydrothermarchaeota in Hydrothermal Sediment.</title>
        <authorList>
            <person name="Zhou Z."/>
            <person name="Liu Y."/>
            <person name="Xu W."/>
            <person name="Pan J."/>
            <person name="Luo Z.H."/>
            <person name="Li M."/>
        </authorList>
    </citation>
    <scope>NUCLEOTIDE SEQUENCE [LARGE SCALE GENOMIC DNA]</scope>
    <source>
        <strain evidence="1">SpSt-143</strain>
    </source>
</reference>
<protein>
    <submittedName>
        <fullName evidence="1">Uncharacterized protein</fullName>
    </submittedName>
</protein>
<dbReference type="AlphaFoldDB" id="A0A7V2B1I1"/>
<name>A0A7V2B1I1_RHOMR</name>
<proteinExistence type="predicted"/>
<sequence>MPLTIPEAAQEPLHVELAAFVASLHDASTRQRYQRLLDAVATGQVEDQALEEALERFLEIALQTGRIRQQHGAHEEKALRELFLQTRRGSQLRAALQQVNEALRALQGHTLRELTFLPHNPGTYRLMLRTDQVQLTLEINGQGVWVENLAVG</sequence>
<gene>
    <name evidence="1" type="ORF">ENO59_08580</name>
</gene>
<dbReference type="EMBL" id="DSGB01000006">
    <property type="protein sequence ID" value="HER96555.1"/>
    <property type="molecule type" value="Genomic_DNA"/>
</dbReference>
<evidence type="ECO:0000313" key="1">
    <source>
        <dbReference type="EMBL" id="HER96555.1"/>
    </source>
</evidence>